<feature type="domain" description="CR-type" evidence="9">
    <location>
        <begin position="153"/>
        <end position="235"/>
    </location>
</feature>
<evidence type="ECO:0000256" key="3">
    <source>
        <dbReference type="ARBA" id="ARBA00022771"/>
    </source>
</evidence>
<dbReference type="OrthoDB" id="550424at2759"/>
<evidence type="ECO:0000256" key="7">
    <source>
        <dbReference type="SAM" id="SignalP"/>
    </source>
</evidence>
<evidence type="ECO:0000256" key="1">
    <source>
        <dbReference type="ARBA" id="ARBA00022723"/>
    </source>
</evidence>
<dbReference type="CDD" id="cd10719">
    <property type="entry name" value="DnaJ_zf"/>
    <property type="match status" value="1"/>
</dbReference>
<dbReference type="SUPFAM" id="SSF49493">
    <property type="entry name" value="HSP40/DnaJ peptide-binding domain"/>
    <property type="match status" value="2"/>
</dbReference>
<keyword evidence="3 6" id="KW-0863">Zinc-finger</keyword>
<dbReference type="Gene3D" id="2.60.260.20">
    <property type="entry name" value="Urease metallochaperone UreE, N-terminal domain"/>
    <property type="match status" value="2"/>
</dbReference>
<dbReference type="SUPFAM" id="SSF46565">
    <property type="entry name" value="Chaperone J-domain"/>
    <property type="match status" value="1"/>
</dbReference>
<evidence type="ECO:0008006" key="12">
    <source>
        <dbReference type="Google" id="ProtNLM"/>
    </source>
</evidence>
<evidence type="ECO:0000259" key="8">
    <source>
        <dbReference type="PROSITE" id="PS50076"/>
    </source>
</evidence>
<evidence type="ECO:0000256" key="6">
    <source>
        <dbReference type="PROSITE-ProRule" id="PRU00546"/>
    </source>
</evidence>
<dbReference type="CDD" id="cd10747">
    <property type="entry name" value="DnaJ_C"/>
    <property type="match status" value="1"/>
</dbReference>
<feature type="zinc finger region" description="CR-type" evidence="6">
    <location>
        <begin position="153"/>
        <end position="235"/>
    </location>
</feature>
<feature type="signal peptide" evidence="7">
    <location>
        <begin position="1"/>
        <end position="19"/>
    </location>
</feature>
<protein>
    <recommendedName>
        <fullName evidence="12">J domain-containing protein</fullName>
    </recommendedName>
</protein>
<dbReference type="InterPro" id="IPR001305">
    <property type="entry name" value="HSP_DnaJ_Cys-rich_dom"/>
</dbReference>
<dbReference type="PROSITE" id="PS00636">
    <property type="entry name" value="DNAJ_1"/>
    <property type="match status" value="1"/>
</dbReference>
<keyword evidence="7" id="KW-0732">Signal</keyword>
<dbReference type="Pfam" id="PF00684">
    <property type="entry name" value="DnaJ_CXXCXGXG"/>
    <property type="match status" value="1"/>
</dbReference>
<dbReference type="PROSITE" id="PS51188">
    <property type="entry name" value="ZF_CR"/>
    <property type="match status" value="1"/>
</dbReference>
<dbReference type="GO" id="GO:0006457">
    <property type="term" value="P:protein folding"/>
    <property type="evidence" value="ECO:0007669"/>
    <property type="project" value="InterPro"/>
</dbReference>
<evidence type="ECO:0000256" key="2">
    <source>
        <dbReference type="ARBA" id="ARBA00022737"/>
    </source>
</evidence>
<dbReference type="InterPro" id="IPR044713">
    <property type="entry name" value="DNJA1/2-like"/>
</dbReference>
<keyword evidence="4 6" id="KW-0862">Zinc</keyword>
<evidence type="ECO:0000256" key="5">
    <source>
        <dbReference type="ARBA" id="ARBA00023186"/>
    </source>
</evidence>
<dbReference type="InterPro" id="IPR002939">
    <property type="entry name" value="DnaJ_C"/>
</dbReference>
<dbReference type="CDD" id="cd06257">
    <property type="entry name" value="DnaJ"/>
    <property type="match status" value="1"/>
</dbReference>
<sequence length="379" mass="42999">MRYIAISIFLLISLITVFGESLDYYKILGVDKNADEKEIKKAYRNLSKIYHPDKESGDQNKFMEIGEAYEVLMDVEKRSVYDRYGSDALKNGGHQQHQHQQRHGGHHFDMFGDLFGDFFGGGGGGHHQQQRGKPRGRDVTTSMEFTLKEFFNGRNTDFSVELQEICHNCEGTGSKDGKVHDCTSCNGQGRVLMKRQLAPGMFQQFESACSKCNGSGKLITNHCKKCKGSGVIREEKLHNIHIIPGTIRNSIEKFNGEADKSPDWIAGDLNVIIKENKNEGNLGYRRIGNNLYRTEPISLKESIDGDWEREIPFLDNYDNTIKLNRKKGELISDGEIEIIKGKGMPIINSAYEFGDLFIEYKIIYPGGNKELMNKLHDEL</sequence>
<reference evidence="11" key="1">
    <citation type="submission" date="2016-04" db="EMBL/GenBank/DDBJ databases">
        <title>Comparative genomics of biotechnologically important yeasts.</title>
        <authorList>
            <consortium name="DOE Joint Genome Institute"/>
            <person name="Riley R."/>
            <person name="Haridas S."/>
            <person name="Wolfe K.H."/>
            <person name="Lopes M.R."/>
            <person name="Hittinger C.T."/>
            <person name="Goker M."/>
            <person name="Salamov A."/>
            <person name="Wisecaver J."/>
            <person name="Long T.M."/>
            <person name="Aerts A.L."/>
            <person name="Barry K."/>
            <person name="Choi C."/>
            <person name="Clum A."/>
            <person name="Coughlan A.Y."/>
            <person name="Deshpande S."/>
            <person name="Douglass A.P."/>
            <person name="Hanson S.J."/>
            <person name="Klenk H.-P."/>
            <person name="Labutti K."/>
            <person name="Lapidus A."/>
            <person name="Lindquist E."/>
            <person name="Lipzen A."/>
            <person name="Meier-Kolthoff J.P."/>
            <person name="Ohm R.A."/>
            <person name="Otillar R.P."/>
            <person name="Pangilinan J."/>
            <person name="Peng Y."/>
            <person name="Rokas A."/>
            <person name="Rosa C.A."/>
            <person name="Scheuner C."/>
            <person name="Sibirny A.A."/>
            <person name="Slot J.C."/>
            <person name="Stielow J.B."/>
            <person name="Sun H."/>
            <person name="Kurtzman C.P."/>
            <person name="Blackwell M."/>
            <person name="Grigoriev I.V."/>
            <person name="Jeffries T.W."/>
        </authorList>
    </citation>
    <scope>NUCLEOTIDE SEQUENCE [LARGE SCALE GENOMIC DNA]</scope>
    <source>
        <strain evidence="11">NRRL YB-2248</strain>
    </source>
</reference>
<dbReference type="InterPro" id="IPR018253">
    <property type="entry name" value="DnaJ_domain_CS"/>
</dbReference>
<dbReference type="GO" id="GO:0008270">
    <property type="term" value="F:zinc ion binding"/>
    <property type="evidence" value="ECO:0007669"/>
    <property type="project" value="UniProtKB-KW"/>
</dbReference>
<evidence type="ECO:0000259" key="9">
    <source>
        <dbReference type="PROSITE" id="PS51188"/>
    </source>
</evidence>
<dbReference type="Proteomes" id="UP000094801">
    <property type="component" value="Unassembled WGS sequence"/>
</dbReference>
<gene>
    <name evidence="10" type="ORF">CANARDRAFT_30365</name>
</gene>
<accession>A0A1E4SU64</accession>
<keyword evidence="5" id="KW-0143">Chaperone</keyword>
<feature type="chain" id="PRO_5009162921" description="J domain-containing protein" evidence="7">
    <location>
        <begin position="20"/>
        <end position="379"/>
    </location>
</feature>
<dbReference type="Gene3D" id="1.10.287.110">
    <property type="entry name" value="DnaJ domain"/>
    <property type="match status" value="1"/>
</dbReference>
<dbReference type="GO" id="GO:0030544">
    <property type="term" value="F:Hsp70 protein binding"/>
    <property type="evidence" value="ECO:0007669"/>
    <property type="project" value="InterPro"/>
</dbReference>
<keyword evidence="11" id="KW-1185">Reference proteome</keyword>
<dbReference type="PANTHER" id="PTHR43888">
    <property type="entry name" value="DNAJ-LIKE-2, ISOFORM A-RELATED"/>
    <property type="match status" value="1"/>
</dbReference>
<dbReference type="SMART" id="SM00271">
    <property type="entry name" value="DnaJ"/>
    <property type="match status" value="1"/>
</dbReference>
<dbReference type="InterPro" id="IPR036869">
    <property type="entry name" value="J_dom_sf"/>
</dbReference>
<dbReference type="InterPro" id="IPR036410">
    <property type="entry name" value="HSP_DnaJ_Cys-rich_dom_sf"/>
</dbReference>
<keyword evidence="2" id="KW-0677">Repeat</keyword>
<evidence type="ECO:0000256" key="4">
    <source>
        <dbReference type="ARBA" id="ARBA00022833"/>
    </source>
</evidence>
<dbReference type="PROSITE" id="PS50076">
    <property type="entry name" value="DNAJ_2"/>
    <property type="match status" value="1"/>
</dbReference>
<dbReference type="InterPro" id="IPR008971">
    <property type="entry name" value="HSP40/DnaJ_pept-bd"/>
</dbReference>
<evidence type="ECO:0000313" key="10">
    <source>
        <dbReference type="EMBL" id="ODV83021.1"/>
    </source>
</evidence>
<dbReference type="Pfam" id="PF01556">
    <property type="entry name" value="DnaJ_C"/>
    <property type="match status" value="1"/>
</dbReference>
<dbReference type="Gene3D" id="2.10.230.10">
    <property type="entry name" value="Heat shock protein DnaJ, cysteine-rich domain"/>
    <property type="match status" value="1"/>
</dbReference>
<dbReference type="SUPFAM" id="SSF57938">
    <property type="entry name" value="DnaJ/Hsp40 cysteine-rich domain"/>
    <property type="match status" value="1"/>
</dbReference>
<dbReference type="FunFam" id="2.10.230.10:FF:000002">
    <property type="entry name" value="Molecular chaperone DnaJ"/>
    <property type="match status" value="1"/>
</dbReference>
<keyword evidence="1 6" id="KW-0479">Metal-binding</keyword>
<proteinExistence type="predicted"/>
<dbReference type="Pfam" id="PF00226">
    <property type="entry name" value="DnaJ"/>
    <property type="match status" value="1"/>
</dbReference>
<dbReference type="PRINTS" id="PR00625">
    <property type="entry name" value="JDOMAIN"/>
</dbReference>
<feature type="domain" description="J" evidence="8">
    <location>
        <begin position="23"/>
        <end position="85"/>
    </location>
</feature>
<dbReference type="EMBL" id="KV453869">
    <property type="protein sequence ID" value="ODV83021.1"/>
    <property type="molecule type" value="Genomic_DNA"/>
</dbReference>
<dbReference type="GO" id="GO:0051082">
    <property type="term" value="F:unfolded protein binding"/>
    <property type="evidence" value="ECO:0007669"/>
    <property type="project" value="InterPro"/>
</dbReference>
<dbReference type="InterPro" id="IPR001623">
    <property type="entry name" value="DnaJ_domain"/>
</dbReference>
<name>A0A1E4SU64_9ASCO</name>
<dbReference type="STRING" id="983967.A0A1E4SU64"/>
<evidence type="ECO:0000313" key="11">
    <source>
        <dbReference type="Proteomes" id="UP000094801"/>
    </source>
</evidence>
<organism evidence="10 11">
    <name type="scientific">[Candida] arabinofermentans NRRL YB-2248</name>
    <dbReference type="NCBI Taxonomy" id="983967"/>
    <lineage>
        <taxon>Eukaryota</taxon>
        <taxon>Fungi</taxon>
        <taxon>Dikarya</taxon>
        <taxon>Ascomycota</taxon>
        <taxon>Saccharomycotina</taxon>
        <taxon>Pichiomycetes</taxon>
        <taxon>Pichiales</taxon>
        <taxon>Pichiaceae</taxon>
        <taxon>Ogataea</taxon>
        <taxon>Ogataea/Candida clade</taxon>
    </lineage>
</organism>
<dbReference type="AlphaFoldDB" id="A0A1E4SU64"/>